<gene>
    <name evidence="9" type="ORF">CgunFtcFv8_025551</name>
</gene>
<accession>A0AAN8H2D6</accession>
<dbReference type="Gene3D" id="1.10.405.10">
    <property type="entry name" value="Guanine Nucleotide Dissociation Inhibitor, domain 1"/>
    <property type="match status" value="1"/>
</dbReference>
<dbReference type="InterPro" id="IPR050703">
    <property type="entry name" value="Flavin_MAO"/>
</dbReference>
<dbReference type="Proteomes" id="UP001331515">
    <property type="component" value="Unassembled WGS sequence"/>
</dbReference>
<organism evidence="9 10">
    <name type="scientific">Champsocephalus gunnari</name>
    <name type="common">Mackerel icefish</name>
    <dbReference type="NCBI Taxonomy" id="52237"/>
    <lineage>
        <taxon>Eukaryota</taxon>
        <taxon>Metazoa</taxon>
        <taxon>Chordata</taxon>
        <taxon>Craniata</taxon>
        <taxon>Vertebrata</taxon>
        <taxon>Euteleostomi</taxon>
        <taxon>Actinopterygii</taxon>
        <taxon>Neopterygii</taxon>
        <taxon>Teleostei</taxon>
        <taxon>Neoteleostei</taxon>
        <taxon>Acanthomorphata</taxon>
        <taxon>Eupercaria</taxon>
        <taxon>Perciformes</taxon>
        <taxon>Notothenioidei</taxon>
        <taxon>Channichthyidae</taxon>
        <taxon>Champsocephalus</taxon>
    </lineage>
</organism>
<keyword evidence="5" id="KW-0496">Mitochondrion</keyword>
<evidence type="ECO:0000256" key="4">
    <source>
        <dbReference type="ARBA" id="ARBA00022630"/>
    </source>
</evidence>
<comment type="subcellular location">
    <subcellularLocation>
        <location evidence="1">Mitochondrion outer membrane</location>
        <topology evidence="1">Single-pass type IV membrane protein</topology>
        <orientation evidence="1">Cytoplasmic side</orientation>
    </subcellularLocation>
</comment>
<evidence type="ECO:0000259" key="8">
    <source>
        <dbReference type="Pfam" id="PF01593"/>
    </source>
</evidence>
<comment type="similarity">
    <text evidence="2">Belongs to the flavin monoamine oxidase family.</text>
</comment>
<dbReference type="PANTHER" id="PTHR43563">
    <property type="entry name" value="AMINE OXIDASE"/>
    <property type="match status" value="1"/>
</dbReference>
<dbReference type="GO" id="GO:0097621">
    <property type="term" value="F:monoamine oxidase activity"/>
    <property type="evidence" value="ECO:0007669"/>
    <property type="project" value="UniProtKB-EC"/>
</dbReference>
<dbReference type="EMBL" id="JAURVH010001532">
    <property type="protein sequence ID" value="KAK5900604.1"/>
    <property type="molecule type" value="Genomic_DNA"/>
</dbReference>
<keyword evidence="10" id="KW-1185">Reference proteome</keyword>
<evidence type="ECO:0000256" key="2">
    <source>
        <dbReference type="ARBA" id="ARBA00005995"/>
    </source>
</evidence>
<dbReference type="Pfam" id="PF01593">
    <property type="entry name" value="Amino_oxidase"/>
    <property type="match status" value="1"/>
</dbReference>
<evidence type="ECO:0000256" key="5">
    <source>
        <dbReference type="ARBA" id="ARBA00022787"/>
    </source>
</evidence>
<dbReference type="InterPro" id="IPR002937">
    <property type="entry name" value="Amino_oxidase"/>
</dbReference>
<evidence type="ECO:0000256" key="3">
    <source>
        <dbReference type="ARBA" id="ARBA00012804"/>
    </source>
</evidence>
<dbReference type="InterPro" id="IPR036188">
    <property type="entry name" value="FAD/NAD-bd_sf"/>
</dbReference>
<dbReference type="PANTHER" id="PTHR43563:SF14">
    <property type="entry name" value="AMINE OXIDASE"/>
    <property type="match status" value="1"/>
</dbReference>
<comment type="caution">
    <text evidence="9">The sequence shown here is derived from an EMBL/GenBank/DDBJ whole genome shotgun (WGS) entry which is preliminary data.</text>
</comment>
<evidence type="ECO:0000256" key="1">
    <source>
        <dbReference type="ARBA" id="ARBA00004362"/>
    </source>
</evidence>
<keyword evidence="6" id="KW-0274">FAD</keyword>
<proteinExistence type="inferred from homology"/>
<protein>
    <recommendedName>
        <fullName evidence="3">monoamine oxidase</fullName>
        <ecNumber evidence="3">1.4.3.4</ecNumber>
    </recommendedName>
</protein>
<dbReference type="AlphaFoldDB" id="A0AAN8H2D6"/>
<sequence length="178" mass="19669">MDLTQLRWKIDRLLATVCVQEPSMTPGAVELDSMTLQSYIDKQVWTTELKEEMGLCSRSLFGMEPSQMSFLFFLMFAAAATGSAGEHSRLCTRAKDKSLQNHLSVSPQGGTQQLSQCLAERAGFKNVRLGSAVTAIWQDAEWARVSTTTNTFLCRAVIVTCPPHLAAKIHYQPALPSQ</sequence>
<dbReference type="SUPFAM" id="SSF51905">
    <property type="entry name" value="FAD/NAD(P)-binding domain"/>
    <property type="match status" value="1"/>
</dbReference>
<name>A0AAN8H2D6_CHAGU</name>
<evidence type="ECO:0000256" key="7">
    <source>
        <dbReference type="ARBA" id="ARBA00048448"/>
    </source>
</evidence>
<reference evidence="9 10" key="1">
    <citation type="journal article" date="2023" name="Mol. Biol. Evol.">
        <title>Genomics of Secondarily Temperate Adaptation in the Only Non-Antarctic Icefish.</title>
        <authorList>
            <person name="Rivera-Colon A.G."/>
            <person name="Rayamajhi N."/>
            <person name="Minhas B.F."/>
            <person name="Madrigal G."/>
            <person name="Bilyk K.T."/>
            <person name="Yoon V."/>
            <person name="Hune M."/>
            <person name="Gregory S."/>
            <person name="Cheng C.H.C."/>
            <person name="Catchen J.M."/>
        </authorList>
    </citation>
    <scope>NUCLEOTIDE SEQUENCE [LARGE SCALE GENOMIC DNA]</scope>
    <source>
        <tissue evidence="9">White muscle</tissue>
    </source>
</reference>
<dbReference type="Gene3D" id="3.50.50.60">
    <property type="entry name" value="FAD/NAD(P)-binding domain"/>
    <property type="match status" value="1"/>
</dbReference>
<comment type="catalytic activity">
    <reaction evidence="7">
        <text>a secondary aliphatic amine + O2 + H2O = a primary amine + an aldehyde + H2O2</text>
        <dbReference type="Rhea" id="RHEA:26414"/>
        <dbReference type="ChEBI" id="CHEBI:15377"/>
        <dbReference type="ChEBI" id="CHEBI:15379"/>
        <dbReference type="ChEBI" id="CHEBI:16240"/>
        <dbReference type="ChEBI" id="CHEBI:17478"/>
        <dbReference type="ChEBI" id="CHEBI:58855"/>
        <dbReference type="ChEBI" id="CHEBI:65296"/>
        <dbReference type="EC" id="1.4.3.4"/>
    </reaction>
</comment>
<evidence type="ECO:0000256" key="6">
    <source>
        <dbReference type="ARBA" id="ARBA00022827"/>
    </source>
</evidence>
<keyword evidence="4" id="KW-0285">Flavoprotein</keyword>
<evidence type="ECO:0000313" key="9">
    <source>
        <dbReference type="EMBL" id="KAK5900604.1"/>
    </source>
</evidence>
<dbReference type="GO" id="GO:0005741">
    <property type="term" value="C:mitochondrial outer membrane"/>
    <property type="evidence" value="ECO:0007669"/>
    <property type="project" value="UniProtKB-SubCell"/>
</dbReference>
<evidence type="ECO:0000313" key="10">
    <source>
        <dbReference type="Proteomes" id="UP001331515"/>
    </source>
</evidence>
<keyword evidence="5" id="KW-1000">Mitochondrion outer membrane</keyword>
<feature type="domain" description="Amine oxidase" evidence="8">
    <location>
        <begin position="50"/>
        <end position="176"/>
    </location>
</feature>
<dbReference type="EC" id="1.4.3.4" evidence="3"/>
<keyword evidence="5" id="KW-0472">Membrane</keyword>